<dbReference type="InterPro" id="IPR053148">
    <property type="entry name" value="PD-DEXK-like_domain"/>
</dbReference>
<dbReference type="Pfam" id="PF17761">
    <property type="entry name" value="DUF1016_N"/>
    <property type="match status" value="1"/>
</dbReference>
<evidence type="ECO:0000313" key="5">
    <source>
        <dbReference type="Proteomes" id="UP001199750"/>
    </source>
</evidence>
<keyword evidence="1" id="KW-0175">Coiled coil</keyword>
<dbReference type="PANTHER" id="PTHR30547:SF5">
    <property type="entry name" value="NUCLEASE YHCG-RELATED"/>
    <property type="match status" value="1"/>
</dbReference>
<dbReference type="InterPro" id="IPR041527">
    <property type="entry name" value="YhcG_N"/>
</dbReference>
<evidence type="ECO:0000259" key="3">
    <source>
        <dbReference type="Pfam" id="PF17761"/>
    </source>
</evidence>
<reference evidence="4" key="1">
    <citation type="submission" date="2022-01" db="EMBL/GenBank/DDBJ databases">
        <title>Collection of gut derived symbiotic bacterial strains cultured from healthy donors.</title>
        <authorList>
            <person name="Lin H."/>
            <person name="Kohout C."/>
            <person name="Waligurski E."/>
            <person name="Pamer E.G."/>
        </authorList>
    </citation>
    <scope>NUCLEOTIDE SEQUENCE</scope>
    <source>
        <strain evidence="4">DFI.1.149</strain>
    </source>
</reference>
<dbReference type="EMBL" id="JAKNDN010000015">
    <property type="protein sequence ID" value="MCG4959958.1"/>
    <property type="molecule type" value="Genomic_DNA"/>
</dbReference>
<accession>A0AAW5CB41</accession>
<feature type="coiled-coil region" evidence="1">
    <location>
        <begin position="349"/>
        <end position="376"/>
    </location>
</feature>
<dbReference type="Pfam" id="PF06250">
    <property type="entry name" value="YhcG_C"/>
    <property type="match status" value="1"/>
</dbReference>
<gene>
    <name evidence="4" type="ORF">L0P03_08870</name>
</gene>
<feature type="domain" description="YhcG PDDEXK nuclease" evidence="2">
    <location>
        <begin position="203"/>
        <end position="355"/>
    </location>
</feature>
<dbReference type="InterPro" id="IPR009362">
    <property type="entry name" value="YhcG_C"/>
</dbReference>
<sequence>MRKDISTNDKDINDLFLKVVDLVTQARERVATAVNIAEVYTKFHIGQYIVEYEQKGETRAEYGKAVLKELSKRLTDRLGDGWSYSTLKNIRQFYIVFSKGLTGGCPKSSQKANQWLADYPKAEEHLSEPTFALSWSHYLILMRVENPDARSFYEIECTQQQWSKRQLSRQVGSCLYERLALSRNKDEVMRLAKEGQTIGKPSDIIKNPITLEFLGLKPDAVYSESKLENAIINKMQQFLLELGKGFLFEARQKRFTFDEQHFFVDLVFYNRLLQCYVLIDLKIDKLTHQDLGQMQMYVNYYDRYVKQDFEKPTIGILLCREKNDALVELTLPKDANIYASAYQLYLPNKALLQAKVKEWIEEFEENEELKKLEENEK</sequence>
<dbReference type="PANTHER" id="PTHR30547">
    <property type="entry name" value="UNCHARACTERIZED PROTEIN YHCG-RELATED"/>
    <property type="match status" value="1"/>
</dbReference>
<dbReference type="AlphaFoldDB" id="A0AAW5CB41"/>
<evidence type="ECO:0000313" key="4">
    <source>
        <dbReference type="EMBL" id="MCG4959958.1"/>
    </source>
</evidence>
<name>A0AAW5CB41_9BACT</name>
<proteinExistence type="predicted"/>
<evidence type="ECO:0000256" key="1">
    <source>
        <dbReference type="SAM" id="Coils"/>
    </source>
</evidence>
<dbReference type="Proteomes" id="UP001199750">
    <property type="component" value="Unassembled WGS sequence"/>
</dbReference>
<protein>
    <submittedName>
        <fullName evidence="4">PDDEXK nuclease domain-containing protein</fullName>
    </submittedName>
</protein>
<comment type="caution">
    <text evidence="4">The sequence shown here is derived from an EMBL/GenBank/DDBJ whole genome shotgun (WGS) entry which is preliminary data.</text>
</comment>
<evidence type="ECO:0000259" key="2">
    <source>
        <dbReference type="Pfam" id="PF06250"/>
    </source>
</evidence>
<organism evidence="4 5">
    <name type="scientific">Odoribacter splanchnicus</name>
    <dbReference type="NCBI Taxonomy" id="28118"/>
    <lineage>
        <taxon>Bacteria</taxon>
        <taxon>Pseudomonadati</taxon>
        <taxon>Bacteroidota</taxon>
        <taxon>Bacteroidia</taxon>
        <taxon>Bacteroidales</taxon>
        <taxon>Odoribacteraceae</taxon>
        <taxon>Odoribacter</taxon>
    </lineage>
</organism>
<dbReference type="RefSeq" id="WP_217778617.1">
    <property type="nucleotide sequence ID" value="NZ_JAHONW010000012.1"/>
</dbReference>
<feature type="domain" description="YhcG N-terminal" evidence="3">
    <location>
        <begin position="19"/>
        <end position="178"/>
    </location>
</feature>